<name>A0A0B8QES6_9VIBR</name>
<dbReference type="Pfam" id="PF01494">
    <property type="entry name" value="FAD_binding_3"/>
    <property type="match status" value="1"/>
</dbReference>
<dbReference type="InterPro" id="IPR036188">
    <property type="entry name" value="FAD/NAD-bd_sf"/>
</dbReference>
<dbReference type="AlphaFoldDB" id="A0A0B8QES6"/>
<dbReference type="SUPFAM" id="SSF51905">
    <property type="entry name" value="FAD/NAD(P)-binding domain"/>
    <property type="match status" value="1"/>
</dbReference>
<reference evidence="2 3" key="1">
    <citation type="submission" date="2015-01" db="EMBL/GenBank/DDBJ databases">
        <title>Vibrio sp. C94 JCM 19241 whole genome shotgun sequence.</title>
        <authorList>
            <person name="Sawabe T."/>
            <person name="Meirelles P."/>
            <person name="Feng G."/>
            <person name="Sayaka M."/>
            <person name="Hattori M."/>
            <person name="Ohkuma M."/>
        </authorList>
    </citation>
    <scope>NUCLEOTIDE SEQUENCE [LARGE SCALE GENOMIC DNA]</scope>
    <source>
        <strain evidence="3">JCM 19241</strain>
    </source>
</reference>
<reference evidence="2 3" key="2">
    <citation type="submission" date="2015-01" db="EMBL/GenBank/DDBJ databases">
        <authorList>
            <consortium name="NBRP consortium"/>
            <person name="Sawabe T."/>
            <person name="Meirelles P."/>
            <person name="Feng G."/>
            <person name="Sayaka M."/>
            <person name="Hattori M."/>
            <person name="Ohkuma M."/>
        </authorList>
    </citation>
    <scope>NUCLEOTIDE SEQUENCE [LARGE SCALE GENOMIC DNA]</scope>
    <source>
        <strain evidence="3">JCM 19241</strain>
    </source>
</reference>
<evidence type="ECO:0000313" key="2">
    <source>
        <dbReference type="EMBL" id="GAM78150.1"/>
    </source>
</evidence>
<dbReference type="STRING" id="1481914.JCM19241_4855"/>
<organism evidence="2 3">
    <name type="scientific">Vibrio ishigakensis</name>
    <dbReference type="NCBI Taxonomy" id="1481914"/>
    <lineage>
        <taxon>Bacteria</taxon>
        <taxon>Pseudomonadati</taxon>
        <taxon>Pseudomonadota</taxon>
        <taxon>Gammaproteobacteria</taxon>
        <taxon>Vibrionales</taxon>
        <taxon>Vibrionaceae</taxon>
        <taxon>Vibrio</taxon>
    </lineage>
</organism>
<gene>
    <name evidence="2" type="ORF">JCM19241_4855</name>
</gene>
<dbReference type="PANTHER" id="PTHR43747:SF1">
    <property type="entry name" value="SLR1998 PROTEIN"/>
    <property type="match status" value="1"/>
</dbReference>
<dbReference type="Gene3D" id="3.50.50.60">
    <property type="entry name" value="FAD/NAD(P)-binding domain"/>
    <property type="match status" value="1"/>
</dbReference>
<dbReference type="GO" id="GO:0071949">
    <property type="term" value="F:FAD binding"/>
    <property type="evidence" value="ECO:0007669"/>
    <property type="project" value="InterPro"/>
</dbReference>
<evidence type="ECO:0000313" key="3">
    <source>
        <dbReference type="Proteomes" id="UP000031666"/>
    </source>
</evidence>
<proteinExistence type="predicted"/>
<dbReference type="InterPro" id="IPR002938">
    <property type="entry name" value="FAD-bd"/>
</dbReference>
<dbReference type="PRINTS" id="PR00420">
    <property type="entry name" value="RNGMNOXGNASE"/>
</dbReference>
<protein>
    <submittedName>
        <fullName evidence="2">FAD-binding protein</fullName>
    </submittedName>
</protein>
<sequence length="411" mass="46275">MRRDTTQVVIVGAGPSGAIAASLLHEQNIDVIVVEKSKFPRFSIGESLLPACMSIIEDAGMLSAVKQHGFQRKTGAAFRRGDFYTTFDFAEKFTPGHETTYQVQRGDFDKILADTAEEQGVKIRYEHQVQAIDLGPERPILTVTDHLKRDYCIETDFILDASGFARVLPRLLNLEVPSSLPHRKAVFTHIEDNIEPTSQEFDREKILITVHPNRKDVWYWLIPFSNGRCSVGVVGRPDFFENYPENNISILQQLISEEPSLAKLLSKADFSFPSGELGGYSANVKQLASNKFALLGNAGEFLDPVFSSGVTIAMKSAQVATGCLAKQVSGRKVDWEEEYVKPLKIGIDTFRTYVEAWYDQSFQDVVFHDNPNPRIKQMICSILAGYAWDTDNPYVRKSRERLNTLVEIVRQ</sequence>
<evidence type="ECO:0000259" key="1">
    <source>
        <dbReference type="Pfam" id="PF01494"/>
    </source>
</evidence>
<accession>A0A0B8QES6</accession>
<dbReference type="PANTHER" id="PTHR43747">
    <property type="entry name" value="FAD-BINDING PROTEIN"/>
    <property type="match status" value="1"/>
</dbReference>
<dbReference type="Proteomes" id="UP000031666">
    <property type="component" value="Unassembled WGS sequence"/>
</dbReference>
<comment type="caution">
    <text evidence="2">The sequence shown here is derived from an EMBL/GenBank/DDBJ whole genome shotgun (WGS) entry which is preliminary data.</text>
</comment>
<dbReference type="InterPro" id="IPR050816">
    <property type="entry name" value="Flavin-dep_Halogenase_NPB"/>
</dbReference>
<feature type="domain" description="FAD-binding" evidence="1">
    <location>
        <begin position="6"/>
        <end position="191"/>
    </location>
</feature>
<dbReference type="EMBL" id="BBSC01000012">
    <property type="protein sequence ID" value="GAM78150.1"/>
    <property type="molecule type" value="Genomic_DNA"/>
</dbReference>